<dbReference type="STRING" id="871652.SAMN04515673_102220"/>
<keyword evidence="5" id="KW-0964">Secreted</keyword>
<dbReference type="GO" id="GO:0005576">
    <property type="term" value="C:extracellular region"/>
    <property type="evidence" value="ECO:0007669"/>
    <property type="project" value="UniProtKB-SubCell"/>
</dbReference>
<dbReference type="EMBL" id="FOYI01000002">
    <property type="protein sequence ID" value="SFR00776.1"/>
    <property type="molecule type" value="Genomic_DNA"/>
</dbReference>
<dbReference type="PANTHER" id="PTHR30033">
    <property type="entry name" value="FLAGELLAR HOOK-ASSOCIATED PROTEIN 1"/>
    <property type="match status" value="1"/>
</dbReference>
<dbReference type="GO" id="GO:0044780">
    <property type="term" value="P:bacterial-type flagellum assembly"/>
    <property type="evidence" value="ECO:0007669"/>
    <property type="project" value="InterPro"/>
</dbReference>
<dbReference type="NCBIfam" id="TIGR02492">
    <property type="entry name" value="flgK_ends"/>
    <property type="match status" value="1"/>
</dbReference>
<dbReference type="PANTHER" id="PTHR30033:SF1">
    <property type="entry name" value="FLAGELLAR HOOK-ASSOCIATED PROTEIN 1"/>
    <property type="match status" value="1"/>
</dbReference>
<dbReference type="GO" id="GO:0009424">
    <property type="term" value="C:bacterial-type flagellum hook"/>
    <property type="evidence" value="ECO:0007669"/>
    <property type="project" value="InterPro"/>
</dbReference>
<proteinExistence type="inferred from homology"/>
<dbReference type="AlphaFoldDB" id="A0A1I6D5M0"/>
<keyword evidence="10" id="KW-1185">Reference proteome</keyword>
<evidence type="ECO:0000256" key="4">
    <source>
        <dbReference type="ARBA" id="ARBA00016244"/>
    </source>
</evidence>
<keyword evidence="6" id="KW-0975">Bacterial flagellum</keyword>
<feature type="domain" description="Flagellar hook-associated protein FlgK helical" evidence="8">
    <location>
        <begin position="89"/>
        <end position="312"/>
    </location>
</feature>
<dbReference type="OrthoDB" id="7181295at2"/>
<reference evidence="9 10" key="1">
    <citation type="submission" date="2016-10" db="EMBL/GenBank/DDBJ databases">
        <authorList>
            <person name="de Groot N.N."/>
        </authorList>
    </citation>
    <scope>NUCLEOTIDE SEQUENCE [LARGE SCALE GENOMIC DNA]</scope>
    <source>
        <strain evidence="10">KMM 9023,NRIC 0796,JCM 17311,KCTC 23692</strain>
    </source>
</reference>
<keyword evidence="9" id="KW-0966">Cell projection</keyword>
<dbReference type="Pfam" id="PF22638">
    <property type="entry name" value="FlgK_D1"/>
    <property type="match status" value="1"/>
</dbReference>
<evidence type="ECO:0000256" key="3">
    <source>
        <dbReference type="ARBA" id="ARBA00009677"/>
    </source>
</evidence>
<evidence type="ECO:0000256" key="2">
    <source>
        <dbReference type="ARBA" id="ARBA00004613"/>
    </source>
</evidence>
<keyword evidence="9" id="KW-0282">Flagellum</keyword>
<evidence type="ECO:0000259" key="8">
    <source>
        <dbReference type="Pfam" id="PF22638"/>
    </source>
</evidence>
<evidence type="ECO:0000259" key="7">
    <source>
        <dbReference type="Pfam" id="PF06429"/>
    </source>
</evidence>
<dbReference type="InterPro" id="IPR010930">
    <property type="entry name" value="Flg_bb/hook_C_dom"/>
</dbReference>
<evidence type="ECO:0000313" key="10">
    <source>
        <dbReference type="Proteomes" id="UP000199302"/>
    </source>
</evidence>
<dbReference type="Pfam" id="PF06429">
    <property type="entry name" value="Flg_bbr_C"/>
    <property type="match status" value="1"/>
</dbReference>
<sequence length="483" mass="50990">MSISASLQNALTGLTASSKAAQLVSSNMANVMTEGYATREIELSSAAGAGSGGVRVDGITRSVDPVILADRRGADAELTEASTLSDYMTRLERAFGIPDDADSLNSRINDLETALISASSRPDSEPRLRQLLDSAVNLTDTLNGLSDGIQSMRLEAEKAIESAVGQLNTKLEAVHELNRDITQATVAGRSTAALEDARQVTLDAINELVPIRLMQRDNGAVAVLSAGGQVLVDSTAKSYEFTPVNAIEADMAVSDGSLDRISIDGEELTASQMSQLSGGKLSALFTVRDDMMVDAQSKVDAVARDLIDRFQDSAVDTSLLAGDPGLFTDNGALFDAADEVGIAQRISVNDAANPDEGGELWRLRDGMSALTQGNGGNSAILQAGAMVLTEQRSPSSTGVSDLSRTSSALASDVLSYFGVARQNVEADLSYAASKHTELTLLQMEGGVDTDQETQKLLLIEQSYQANARVMAVIDEMMDTILRI</sequence>
<evidence type="ECO:0000256" key="6">
    <source>
        <dbReference type="ARBA" id="ARBA00023143"/>
    </source>
</evidence>
<feature type="domain" description="Flagellar basal-body/hook protein C-terminal" evidence="7">
    <location>
        <begin position="446"/>
        <end position="483"/>
    </location>
</feature>
<evidence type="ECO:0000256" key="5">
    <source>
        <dbReference type="ARBA" id="ARBA00022525"/>
    </source>
</evidence>
<evidence type="ECO:0000313" key="9">
    <source>
        <dbReference type="EMBL" id="SFR00776.1"/>
    </source>
</evidence>
<organism evidence="9 10">
    <name type="scientific">Poseidonocella sedimentorum</name>
    <dbReference type="NCBI Taxonomy" id="871652"/>
    <lineage>
        <taxon>Bacteria</taxon>
        <taxon>Pseudomonadati</taxon>
        <taxon>Pseudomonadota</taxon>
        <taxon>Alphaproteobacteria</taxon>
        <taxon>Rhodobacterales</taxon>
        <taxon>Roseobacteraceae</taxon>
        <taxon>Poseidonocella</taxon>
    </lineage>
</organism>
<dbReference type="InterPro" id="IPR053927">
    <property type="entry name" value="FlgK_helical"/>
</dbReference>
<name>A0A1I6D5M0_9RHOB</name>
<gene>
    <name evidence="9" type="ORF">SAMN04515673_102220</name>
</gene>
<keyword evidence="9" id="KW-0969">Cilium</keyword>
<accession>A0A1I6D5M0</accession>
<evidence type="ECO:0000256" key="1">
    <source>
        <dbReference type="ARBA" id="ARBA00004365"/>
    </source>
</evidence>
<dbReference type="GO" id="GO:0005198">
    <property type="term" value="F:structural molecule activity"/>
    <property type="evidence" value="ECO:0007669"/>
    <property type="project" value="InterPro"/>
</dbReference>
<protein>
    <recommendedName>
        <fullName evidence="4">Flagellar hook-associated protein 1</fullName>
    </recommendedName>
</protein>
<dbReference type="InterPro" id="IPR002371">
    <property type="entry name" value="FlgK"/>
</dbReference>
<dbReference type="Proteomes" id="UP000199302">
    <property type="component" value="Unassembled WGS sequence"/>
</dbReference>
<dbReference type="RefSeq" id="WP_092076892.1">
    <property type="nucleotide sequence ID" value="NZ_FOYI01000002.1"/>
</dbReference>
<comment type="subcellular location">
    <subcellularLocation>
        <location evidence="1">Bacterial flagellum</location>
    </subcellularLocation>
    <subcellularLocation>
        <location evidence="2">Secreted</location>
    </subcellularLocation>
</comment>
<comment type="similarity">
    <text evidence="3">Belongs to the flagella basal body rod proteins family.</text>
</comment>